<dbReference type="EMBL" id="CP096019">
    <property type="protein sequence ID" value="UPM42222.1"/>
    <property type="molecule type" value="Genomic_DNA"/>
</dbReference>
<evidence type="ECO:0000259" key="3">
    <source>
        <dbReference type="Pfam" id="PF08241"/>
    </source>
</evidence>
<accession>A0A8T9ZZJ8</accession>
<feature type="domain" description="Methyltransferase type 11" evidence="3">
    <location>
        <begin position="45"/>
        <end position="140"/>
    </location>
</feature>
<evidence type="ECO:0000256" key="2">
    <source>
        <dbReference type="ARBA" id="ARBA00022679"/>
    </source>
</evidence>
<dbReference type="Proteomes" id="UP000831768">
    <property type="component" value="Chromosome"/>
</dbReference>
<dbReference type="CDD" id="cd02440">
    <property type="entry name" value="AdoMet_MTases"/>
    <property type="match status" value="1"/>
</dbReference>
<evidence type="ECO:0000313" key="4">
    <source>
        <dbReference type="EMBL" id="UPM42222.1"/>
    </source>
</evidence>
<dbReference type="SUPFAM" id="SSF53335">
    <property type="entry name" value="S-adenosyl-L-methionine-dependent methyltransferases"/>
    <property type="match status" value="1"/>
</dbReference>
<dbReference type="RefSeq" id="WP_247992897.1">
    <property type="nucleotide sequence ID" value="NZ_CP096019.1"/>
</dbReference>
<dbReference type="KEGG" id="haad:MW046_09655"/>
<dbReference type="InterPro" id="IPR051422">
    <property type="entry name" value="AlkB_tRNA_MeTrf/Diox"/>
</dbReference>
<dbReference type="PANTHER" id="PTHR13069:SF21">
    <property type="entry name" value="ALKYLATED DNA REPAIR PROTEIN ALKB HOMOLOG 8"/>
    <property type="match status" value="1"/>
</dbReference>
<keyword evidence="2" id="KW-0808">Transferase</keyword>
<gene>
    <name evidence="4" type="ORF">MW046_09655</name>
</gene>
<keyword evidence="5" id="KW-1185">Reference proteome</keyword>
<sequence length="213" mass="23815">MSRREVRRTYDRIAEHFAQTRAHAWSDVERFIETETERSAGSLALDLGCGNGRHAELLVPHVDTVVCADLSRSILETARNRTGDRTIELIQTDAADLPLRSGSVDLAVYIAALHHLPTRTLRLRSLDELARVLTPSGRALVSVWSTTHPTFEATMGFDTTVDWTLPNGETVDRFYHIYDPEEFERDVRDSAGNVQELFTSNGNCYAVLGAAED</sequence>
<protein>
    <submittedName>
        <fullName evidence="4">Class I SAM-dependent methyltransferase</fullName>
    </submittedName>
</protein>
<reference evidence="4" key="1">
    <citation type="submission" date="2022-04" db="EMBL/GenBank/DDBJ databases">
        <title>Halocatena sp. nov., isolated from a salt lake.</title>
        <authorList>
            <person name="Cui H.-L."/>
        </authorList>
    </citation>
    <scope>NUCLEOTIDE SEQUENCE</scope>
    <source>
        <strain evidence="4">AD-1</strain>
    </source>
</reference>
<organism evidence="4 5">
    <name type="scientific">Halocatena salina</name>
    <dbReference type="NCBI Taxonomy" id="2934340"/>
    <lineage>
        <taxon>Archaea</taxon>
        <taxon>Methanobacteriati</taxon>
        <taxon>Methanobacteriota</taxon>
        <taxon>Stenosarchaea group</taxon>
        <taxon>Halobacteria</taxon>
        <taxon>Halobacteriales</taxon>
        <taxon>Natronomonadaceae</taxon>
        <taxon>Halocatena</taxon>
    </lineage>
</organism>
<dbReference type="Gene3D" id="3.40.50.150">
    <property type="entry name" value="Vaccinia Virus protein VP39"/>
    <property type="match status" value="1"/>
</dbReference>
<name>A0A8T9ZZJ8_9EURY</name>
<dbReference type="PANTHER" id="PTHR13069">
    <property type="entry name" value="ALKYLATED DNA REPAIR PROTEIN ALKB HOMOLOG 8"/>
    <property type="match status" value="1"/>
</dbReference>
<evidence type="ECO:0000256" key="1">
    <source>
        <dbReference type="ARBA" id="ARBA00022603"/>
    </source>
</evidence>
<dbReference type="GeneID" id="71928312"/>
<dbReference type="GO" id="GO:0006400">
    <property type="term" value="P:tRNA modification"/>
    <property type="evidence" value="ECO:0007669"/>
    <property type="project" value="UniProtKB-ARBA"/>
</dbReference>
<evidence type="ECO:0000313" key="5">
    <source>
        <dbReference type="Proteomes" id="UP000831768"/>
    </source>
</evidence>
<dbReference type="GO" id="GO:0032259">
    <property type="term" value="P:methylation"/>
    <property type="evidence" value="ECO:0007669"/>
    <property type="project" value="UniProtKB-KW"/>
</dbReference>
<dbReference type="GO" id="GO:0008757">
    <property type="term" value="F:S-adenosylmethionine-dependent methyltransferase activity"/>
    <property type="evidence" value="ECO:0007669"/>
    <property type="project" value="InterPro"/>
</dbReference>
<dbReference type="Pfam" id="PF08241">
    <property type="entry name" value="Methyltransf_11"/>
    <property type="match status" value="1"/>
</dbReference>
<dbReference type="AlphaFoldDB" id="A0A8T9ZZJ8"/>
<dbReference type="InterPro" id="IPR029063">
    <property type="entry name" value="SAM-dependent_MTases_sf"/>
</dbReference>
<keyword evidence="1 4" id="KW-0489">Methyltransferase</keyword>
<dbReference type="InterPro" id="IPR013216">
    <property type="entry name" value="Methyltransf_11"/>
</dbReference>
<dbReference type="GO" id="GO:0008175">
    <property type="term" value="F:tRNA methyltransferase activity"/>
    <property type="evidence" value="ECO:0007669"/>
    <property type="project" value="UniProtKB-ARBA"/>
</dbReference>
<proteinExistence type="predicted"/>